<reference evidence="3" key="1">
    <citation type="journal article" date="2019" name="Mol. Biol. Evol.">
        <title>Blast fungal genomes show frequent chromosomal changes, gene gains and losses, and effector gene turnover.</title>
        <authorList>
            <person name="Gomez Luciano L.B."/>
            <person name="Jason Tsai I."/>
            <person name="Chuma I."/>
            <person name="Tosa Y."/>
            <person name="Chen Y.H."/>
            <person name="Li J.Y."/>
            <person name="Li M.Y."/>
            <person name="Jade Lu M.Y."/>
            <person name="Nakayashiki H."/>
            <person name="Li W.H."/>
        </authorList>
    </citation>
    <scope>NUCLEOTIDE SEQUENCE</scope>
    <source>
        <strain evidence="3">NI907</strain>
    </source>
</reference>
<name>A0A6P8BLT2_PYRGI</name>
<feature type="compositionally biased region" description="Basic residues" evidence="1">
    <location>
        <begin position="35"/>
        <end position="50"/>
    </location>
</feature>
<dbReference type="GeneID" id="41956995"/>
<protein>
    <submittedName>
        <fullName evidence="3">Uncharacterized protein</fullName>
    </submittedName>
</protein>
<dbReference type="Proteomes" id="UP000515153">
    <property type="component" value="Unplaced"/>
</dbReference>
<accession>A0A6P8BLT2</accession>
<reference evidence="3" key="2">
    <citation type="submission" date="2019-10" db="EMBL/GenBank/DDBJ databases">
        <authorList>
            <consortium name="NCBI Genome Project"/>
        </authorList>
    </citation>
    <scope>NUCLEOTIDE SEQUENCE</scope>
    <source>
        <strain evidence="3">NI907</strain>
    </source>
</reference>
<feature type="region of interest" description="Disordered" evidence="1">
    <location>
        <begin position="35"/>
        <end position="57"/>
    </location>
</feature>
<sequence length="57" mass="6279">MHALLPSRYILNATNMVGWVIYRIGPGAAIPARRCTPKGHSARISHHSIMRRNGGTN</sequence>
<evidence type="ECO:0000313" key="3">
    <source>
        <dbReference type="RefSeq" id="XP_030988258.1"/>
    </source>
</evidence>
<evidence type="ECO:0000313" key="2">
    <source>
        <dbReference type="Proteomes" id="UP000515153"/>
    </source>
</evidence>
<dbReference type="KEGG" id="pgri:PgNI_02013"/>
<dbReference type="AlphaFoldDB" id="A0A6P8BLT2"/>
<keyword evidence="2" id="KW-1185">Reference proteome</keyword>
<reference evidence="3" key="3">
    <citation type="submission" date="2025-08" db="UniProtKB">
        <authorList>
            <consortium name="RefSeq"/>
        </authorList>
    </citation>
    <scope>IDENTIFICATION</scope>
    <source>
        <strain evidence="3">NI907</strain>
    </source>
</reference>
<gene>
    <name evidence="3" type="ORF">PgNI_02013</name>
</gene>
<evidence type="ECO:0000256" key="1">
    <source>
        <dbReference type="SAM" id="MobiDB-lite"/>
    </source>
</evidence>
<organism evidence="2 3">
    <name type="scientific">Pyricularia grisea</name>
    <name type="common">Crabgrass-specific blast fungus</name>
    <name type="synonym">Magnaporthe grisea</name>
    <dbReference type="NCBI Taxonomy" id="148305"/>
    <lineage>
        <taxon>Eukaryota</taxon>
        <taxon>Fungi</taxon>
        <taxon>Dikarya</taxon>
        <taxon>Ascomycota</taxon>
        <taxon>Pezizomycotina</taxon>
        <taxon>Sordariomycetes</taxon>
        <taxon>Sordariomycetidae</taxon>
        <taxon>Magnaporthales</taxon>
        <taxon>Pyriculariaceae</taxon>
        <taxon>Pyricularia</taxon>
    </lineage>
</organism>
<dbReference type="RefSeq" id="XP_030988258.1">
    <property type="nucleotide sequence ID" value="XM_031122083.1"/>
</dbReference>
<proteinExistence type="predicted"/>